<dbReference type="Proteomes" id="UP001280121">
    <property type="component" value="Unassembled WGS sequence"/>
</dbReference>
<reference evidence="4" key="1">
    <citation type="journal article" date="2023" name="Plant J.">
        <title>Genome sequences and population genomics provide insights into the demographic history, inbreeding, and mutation load of two 'living fossil' tree species of Dipteronia.</title>
        <authorList>
            <person name="Feng Y."/>
            <person name="Comes H.P."/>
            <person name="Chen J."/>
            <person name="Zhu S."/>
            <person name="Lu R."/>
            <person name="Zhang X."/>
            <person name="Li P."/>
            <person name="Qiu J."/>
            <person name="Olsen K.M."/>
            <person name="Qiu Y."/>
        </authorList>
    </citation>
    <scope>NUCLEOTIDE SEQUENCE</scope>
    <source>
        <strain evidence="4">KIB01</strain>
    </source>
</reference>
<dbReference type="InterPro" id="IPR002885">
    <property type="entry name" value="PPR_rpt"/>
</dbReference>
<dbReference type="NCBIfam" id="TIGR00756">
    <property type="entry name" value="PPR"/>
    <property type="match status" value="2"/>
</dbReference>
<evidence type="ECO:0000256" key="3">
    <source>
        <dbReference type="PROSITE-ProRule" id="PRU00708"/>
    </source>
</evidence>
<accession>A0AAD9WZD6</accession>
<evidence type="ECO:0000256" key="1">
    <source>
        <dbReference type="ARBA" id="ARBA00007626"/>
    </source>
</evidence>
<comment type="similarity">
    <text evidence="1">Belongs to the PPR family. P subfamily.</text>
</comment>
<keyword evidence="5" id="KW-1185">Reference proteome</keyword>
<dbReference type="GO" id="GO:0003729">
    <property type="term" value="F:mRNA binding"/>
    <property type="evidence" value="ECO:0007669"/>
    <property type="project" value="TreeGrafter"/>
</dbReference>
<dbReference type="PANTHER" id="PTHR47938:SF6">
    <property type="entry name" value="PENTACOTRIPEPTIDE-REPEAT REGION OF PRORP DOMAIN-CONTAINING PROTEIN"/>
    <property type="match status" value="1"/>
</dbReference>
<sequence length="124" mass="14016">MVSAQEDARALYKEISKMELVANSVTYCAMIDGYFKLGRVDEALEIFDEFRRTSISSVECYRCIINRLCKKGMVDMATEVFIELKEKGFGLDLGIYKILIKTTYAKEGVFGVLDLVHIIKSLGP</sequence>
<dbReference type="Gene3D" id="1.25.40.10">
    <property type="entry name" value="Tetratricopeptide repeat domain"/>
    <property type="match status" value="1"/>
</dbReference>
<proteinExistence type="inferred from homology"/>
<dbReference type="PANTHER" id="PTHR47938">
    <property type="entry name" value="RESPIRATORY COMPLEX I CHAPERONE (CIA84), PUTATIVE (AFU_ORTHOLOGUE AFUA_2G06020)-RELATED"/>
    <property type="match status" value="1"/>
</dbReference>
<feature type="repeat" description="PPR" evidence="3">
    <location>
        <begin position="23"/>
        <end position="57"/>
    </location>
</feature>
<evidence type="ECO:0000313" key="5">
    <source>
        <dbReference type="Proteomes" id="UP001280121"/>
    </source>
</evidence>
<dbReference type="Pfam" id="PF01535">
    <property type="entry name" value="PPR"/>
    <property type="match status" value="1"/>
</dbReference>
<comment type="caution">
    <text evidence="4">The sequence shown here is derived from an EMBL/GenBank/DDBJ whole genome shotgun (WGS) entry which is preliminary data.</text>
</comment>
<name>A0AAD9WZD6_9ROSI</name>
<gene>
    <name evidence="4" type="ORF">Ddye_015521</name>
</gene>
<organism evidence="4 5">
    <name type="scientific">Dipteronia dyeriana</name>
    <dbReference type="NCBI Taxonomy" id="168575"/>
    <lineage>
        <taxon>Eukaryota</taxon>
        <taxon>Viridiplantae</taxon>
        <taxon>Streptophyta</taxon>
        <taxon>Embryophyta</taxon>
        <taxon>Tracheophyta</taxon>
        <taxon>Spermatophyta</taxon>
        <taxon>Magnoliopsida</taxon>
        <taxon>eudicotyledons</taxon>
        <taxon>Gunneridae</taxon>
        <taxon>Pentapetalae</taxon>
        <taxon>rosids</taxon>
        <taxon>malvids</taxon>
        <taxon>Sapindales</taxon>
        <taxon>Sapindaceae</taxon>
        <taxon>Hippocastanoideae</taxon>
        <taxon>Acereae</taxon>
        <taxon>Dipteronia</taxon>
    </lineage>
</organism>
<dbReference type="EMBL" id="JANJYI010000005">
    <property type="protein sequence ID" value="KAK2648032.1"/>
    <property type="molecule type" value="Genomic_DNA"/>
</dbReference>
<dbReference type="InterPro" id="IPR011990">
    <property type="entry name" value="TPR-like_helical_dom_sf"/>
</dbReference>
<dbReference type="Pfam" id="PF12854">
    <property type="entry name" value="PPR_1"/>
    <property type="match status" value="1"/>
</dbReference>
<dbReference type="PROSITE" id="PS51375">
    <property type="entry name" value="PPR"/>
    <property type="match status" value="1"/>
</dbReference>
<evidence type="ECO:0008006" key="6">
    <source>
        <dbReference type="Google" id="ProtNLM"/>
    </source>
</evidence>
<protein>
    <recommendedName>
        <fullName evidence="6">Pentatricopeptide repeat-containing protein</fullName>
    </recommendedName>
</protein>
<keyword evidence="2" id="KW-0677">Repeat</keyword>
<dbReference type="AlphaFoldDB" id="A0AAD9WZD6"/>
<evidence type="ECO:0000256" key="2">
    <source>
        <dbReference type="ARBA" id="ARBA00022737"/>
    </source>
</evidence>
<evidence type="ECO:0000313" key="4">
    <source>
        <dbReference type="EMBL" id="KAK2648032.1"/>
    </source>
</evidence>